<sequence>MEWKMPPRKGRYKLVATVKLPDDIGLIVLCPETKHYYWSDVKRMPDCEIKDYFMSMREDIEAGAFDDRLLDKHLLNPEAPALDKEGEDL</sequence>
<dbReference type="Proteomes" id="UP000199474">
    <property type="component" value="Unassembled WGS sequence"/>
</dbReference>
<dbReference type="AlphaFoldDB" id="A0A1I1VZ36"/>
<dbReference type="OrthoDB" id="2972853at2"/>
<reference evidence="2" key="1">
    <citation type="submission" date="2016-10" db="EMBL/GenBank/DDBJ databases">
        <authorList>
            <person name="Varghese N."/>
            <person name="Submissions S."/>
        </authorList>
    </citation>
    <scope>NUCLEOTIDE SEQUENCE [LARGE SCALE GENOMIC DNA]</scope>
    <source>
        <strain evidence="2">DSM 22530</strain>
    </source>
</reference>
<evidence type="ECO:0000313" key="1">
    <source>
        <dbReference type="EMBL" id="SFD87348.1"/>
    </source>
</evidence>
<protein>
    <submittedName>
        <fullName evidence="1">Uncharacterized protein</fullName>
    </submittedName>
</protein>
<keyword evidence="2" id="KW-1185">Reference proteome</keyword>
<evidence type="ECO:0000313" key="2">
    <source>
        <dbReference type="Proteomes" id="UP000199474"/>
    </source>
</evidence>
<dbReference type="RefSeq" id="WP_090084155.1">
    <property type="nucleotide sequence ID" value="NZ_FOMR01000005.1"/>
</dbReference>
<name>A0A1I1VZ36_9BACI</name>
<organism evidence="1 2">
    <name type="scientific">Lentibacillus persicus</name>
    <dbReference type="NCBI Taxonomy" id="640948"/>
    <lineage>
        <taxon>Bacteria</taxon>
        <taxon>Bacillati</taxon>
        <taxon>Bacillota</taxon>
        <taxon>Bacilli</taxon>
        <taxon>Bacillales</taxon>
        <taxon>Bacillaceae</taxon>
        <taxon>Lentibacillus</taxon>
    </lineage>
</organism>
<gene>
    <name evidence="1" type="ORF">SAMN05216238_10566</name>
</gene>
<accession>A0A1I1VZ36</accession>
<proteinExistence type="predicted"/>
<dbReference type="EMBL" id="FOMR01000005">
    <property type="protein sequence ID" value="SFD87348.1"/>
    <property type="molecule type" value="Genomic_DNA"/>
</dbReference>